<dbReference type="PROSITE" id="PS51257">
    <property type="entry name" value="PROKAR_LIPOPROTEIN"/>
    <property type="match status" value="1"/>
</dbReference>
<dbReference type="EMBL" id="JBBKAM010000003">
    <property type="protein sequence ID" value="MEJ8645379.1"/>
    <property type="molecule type" value="Genomic_DNA"/>
</dbReference>
<reference evidence="4 5" key="1">
    <citation type="submission" date="2024-03" db="EMBL/GenBank/DDBJ databases">
        <title>Novel Streptomyces species of biotechnological and ecological value are a feature of Machair soil.</title>
        <authorList>
            <person name="Prole J.R."/>
            <person name="Goodfellow M."/>
            <person name="Allenby N."/>
            <person name="Ward A.C."/>
        </authorList>
    </citation>
    <scope>NUCLEOTIDE SEQUENCE [LARGE SCALE GENOMIC DNA]</scope>
    <source>
        <strain evidence="4 5">MS1.HAVA.3</strain>
    </source>
</reference>
<keyword evidence="2" id="KW-0732">Signal</keyword>
<dbReference type="SUPFAM" id="SSF50370">
    <property type="entry name" value="Ricin B-like lectins"/>
    <property type="match status" value="1"/>
</dbReference>
<proteinExistence type="predicted"/>
<feature type="domain" description="Ricin B lectin" evidence="3">
    <location>
        <begin position="293"/>
        <end position="370"/>
    </location>
</feature>
<feature type="compositionally biased region" description="Polar residues" evidence="1">
    <location>
        <begin position="160"/>
        <end position="176"/>
    </location>
</feature>
<dbReference type="SUPFAM" id="SSF54001">
    <property type="entry name" value="Cysteine proteinases"/>
    <property type="match status" value="1"/>
</dbReference>
<protein>
    <submittedName>
        <fullName evidence="4">RICIN domain-containing protein</fullName>
    </submittedName>
</protein>
<comment type="caution">
    <text evidence="4">The sequence shown here is derived from an EMBL/GenBank/DDBJ whole genome shotgun (WGS) entry which is preliminary data.</text>
</comment>
<sequence length="388" mass="40771">MSQIRTVAALAAAVVLACLIAAFLAAPPARPGAAASDTVVTAAASVPTTGTLGNQAKAGGPVSREQVIQRAQAWVDQKVPYNSARSWSDKATGGGWRQDCSGFVSMAWMLPASETTHTLPRLAKQISISELRPGDILNSPAHVLLFGGWTDKGKRTFTYYQESNPRTPTNKATGSLTADRLAGHPRSTYTALRYVRIVDEAAAPPPPAQATVPSSSSPPAQEPKPKVKPSVSSSGVAVPSRSAGPAAPPASVVVAAGPRTWVNAGTRMCLEIRRDAVEDGAAANQWTCNNSPTQKWDTTNPTGWTTIVNVNSGKCLEIRRDAVEDGAGANQWTCNKSPTQSWRWQAMPGGGWSLVNANSGKCLTIRGQGDGALADQQPCDGTPTQTWH</sequence>
<dbReference type="Pfam" id="PF14200">
    <property type="entry name" value="RicinB_lectin_2"/>
    <property type="match status" value="1"/>
</dbReference>
<dbReference type="InterPro" id="IPR038765">
    <property type="entry name" value="Papain-like_cys_pep_sf"/>
</dbReference>
<feature type="region of interest" description="Disordered" evidence="1">
    <location>
        <begin position="203"/>
        <end position="250"/>
    </location>
</feature>
<evidence type="ECO:0000259" key="3">
    <source>
        <dbReference type="Pfam" id="PF14200"/>
    </source>
</evidence>
<feature type="signal peptide" evidence="2">
    <location>
        <begin position="1"/>
        <end position="25"/>
    </location>
</feature>
<accession>A0ABU8UBV9</accession>
<evidence type="ECO:0000313" key="4">
    <source>
        <dbReference type="EMBL" id="MEJ8645379.1"/>
    </source>
</evidence>
<dbReference type="InterPro" id="IPR035992">
    <property type="entry name" value="Ricin_B-like_lectins"/>
</dbReference>
<dbReference type="PROSITE" id="PS50231">
    <property type="entry name" value="RICIN_B_LECTIN"/>
    <property type="match status" value="1"/>
</dbReference>
<evidence type="ECO:0000256" key="2">
    <source>
        <dbReference type="SAM" id="SignalP"/>
    </source>
</evidence>
<dbReference type="InterPro" id="IPR000772">
    <property type="entry name" value="Ricin_B_lectin"/>
</dbReference>
<name>A0ABU8UBV9_9ACTN</name>
<keyword evidence="5" id="KW-1185">Reference proteome</keyword>
<dbReference type="CDD" id="cd00161">
    <property type="entry name" value="beta-trefoil_Ricin-like"/>
    <property type="match status" value="1"/>
</dbReference>
<feature type="compositionally biased region" description="Low complexity" evidence="1">
    <location>
        <begin position="228"/>
        <end position="250"/>
    </location>
</feature>
<gene>
    <name evidence="4" type="ORF">WKI68_37530</name>
</gene>
<evidence type="ECO:0000256" key="1">
    <source>
        <dbReference type="SAM" id="MobiDB-lite"/>
    </source>
</evidence>
<organism evidence="4 5">
    <name type="scientific">Streptomyces caledonius</name>
    <dbReference type="NCBI Taxonomy" id="3134107"/>
    <lineage>
        <taxon>Bacteria</taxon>
        <taxon>Bacillati</taxon>
        <taxon>Actinomycetota</taxon>
        <taxon>Actinomycetes</taxon>
        <taxon>Kitasatosporales</taxon>
        <taxon>Streptomycetaceae</taxon>
        <taxon>Streptomyces</taxon>
    </lineage>
</organism>
<dbReference type="Proteomes" id="UP001382904">
    <property type="component" value="Unassembled WGS sequence"/>
</dbReference>
<feature type="compositionally biased region" description="Low complexity" evidence="1">
    <location>
        <begin position="209"/>
        <end position="219"/>
    </location>
</feature>
<feature type="chain" id="PRO_5047417381" evidence="2">
    <location>
        <begin position="26"/>
        <end position="388"/>
    </location>
</feature>
<dbReference type="Gene3D" id="3.90.1720.10">
    <property type="entry name" value="endopeptidase domain like (from Nostoc punctiforme)"/>
    <property type="match status" value="1"/>
</dbReference>
<dbReference type="Gene3D" id="2.80.10.50">
    <property type="match status" value="1"/>
</dbReference>
<feature type="region of interest" description="Disordered" evidence="1">
    <location>
        <begin position="160"/>
        <end position="182"/>
    </location>
</feature>
<evidence type="ECO:0000313" key="5">
    <source>
        <dbReference type="Proteomes" id="UP001382904"/>
    </source>
</evidence>